<dbReference type="InterPro" id="IPR051218">
    <property type="entry name" value="Sec_MonoDiacylglyc_Lipase"/>
</dbReference>
<proteinExistence type="predicted"/>
<dbReference type="PANTHER" id="PTHR45856">
    <property type="entry name" value="ALPHA/BETA-HYDROLASES SUPERFAMILY PROTEIN"/>
    <property type="match status" value="1"/>
</dbReference>
<gene>
    <name evidence="2" type="ORF">SAMEA3545359_01617</name>
</gene>
<organism evidence="2">
    <name type="scientific">uncultured Anaerotruncus sp</name>
    <dbReference type="NCBI Taxonomy" id="905011"/>
    <lineage>
        <taxon>Bacteria</taxon>
        <taxon>Bacillati</taxon>
        <taxon>Bacillota</taxon>
        <taxon>Clostridia</taxon>
        <taxon>Eubacteriales</taxon>
        <taxon>Oscillospiraceae</taxon>
        <taxon>Anaerotruncus</taxon>
        <taxon>environmental samples</taxon>
    </lineage>
</organism>
<reference evidence="2" key="1">
    <citation type="submission" date="2015-09" db="EMBL/GenBank/DDBJ databases">
        <authorList>
            <consortium name="Pathogen Informatics"/>
        </authorList>
    </citation>
    <scope>NUCLEOTIDE SEQUENCE</scope>
    <source>
        <strain evidence="2">2789STDY5834896</strain>
    </source>
</reference>
<name>A0A1C6IQW1_9FIRM</name>
<sequence>MEDEYLLRYYYEKCLYAKYYQVENAGSYATERQCGTLYLMFEKSNGLEDWVNNFDFPAKLHCDSGTLWYCHRGFLRVWESIRPHIEHEVRDPAVKKIVLIGYSHGAAIATLAHEWVWAVRPDLREVLYGYGFGCPRVYWGFWLRQDLRRRWVHFTPVRNLSDIVTHVPPVLFGFRHVHRVLNIGRRGLYSPIDAHRPESYIAQLTAYEEKLQASGHSALSAHGLWLL</sequence>
<dbReference type="GO" id="GO:0006629">
    <property type="term" value="P:lipid metabolic process"/>
    <property type="evidence" value="ECO:0007669"/>
    <property type="project" value="InterPro"/>
</dbReference>
<feature type="domain" description="Fungal lipase-type" evidence="1">
    <location>
        <begin position="40"/>
        <end position="170"/>
    </location>
</feature>
<dbReference type="EMBL" id="FMHG01000001">
    <property type="protein sequence ID" value="SCJ72123.1"/>
    <property type="molecule type" value="Genomic_DNA"/>
</dbReference>
<dbReference type="InterPro" id="IPR029058">
    <property type="entry name" value="AB_hydrolase_fold"/>
</dbReference>
<evidence type="ECO:0000259" key="1">
    <source>
        <dbReference type="Pfam" id="PF01764"/>
    </source>
</evidence>
<dbReference type="Gene3D" id="3.40.50.1820">
    <property type="entry name" value="alpha/beta hydrolase"/>
    <property type="match status" value="1"/>
</dbReference>
<dbReference type="AlphaFoldDB" id="A0A1C6IQW1"/>
<dbReference type="Pfam" id="PF01764">
    <property type="entry name" value="Lipase_3"/>
    <property type="match status" value="1"/>
</dbReference>
<dbReference type="InterPro" id="IPR002921">
    <property type="entry name" value="Fungal_lipase-type"/>
</dbReference>
<dbReference type="PANTHER" id="PTHR45856:SF24">
    <property type="entry name" value="FUNGAL LIPASE-LIKE DOMAIN-CONTAINING PROTEIN"/>
    <property type="match status" value="1"/>
</dbReference>
<dbReference type="SUPFAM" id="SSF53474">
    <property type="entry name" value="alpha/beta-Hydrolases"/>
    <property type="match status" value="1"/>
</dbReference>
<evidence type="ECO:0000313" key="2">
    <source>
        <dbReference type="EMBL" id="SCJ72123.1"/>
    </source>
</evidence>
<accession>A0A1C6IQW1</accession>
<protein>
    <submittedName>
        <fullName evidence="2">Predicted lipase</fullName>
    </submittedName>
</protein>